<evidence type="ECO:0000256" key="3">
    <source>
        <dbReference type="ARBA" id="ARBA00023125"/>
    </source>
</evidence>
<keyword evidence="4" id="KW-0804">Transcription</keyword>
<dbReference type="InterPro" id="IPR046335">
    <property type="entry name" value="LacI/GalR-like_sensor"/>
</dbReference>
<keyword evidence="1" id="KW-0678">Repressor</keyword>
<evidence type="ECO:0000259" key="5">
    <source>
        <dbReference type="PROSITE" id="PS50932"/>
    </source>
</evidence>
<name>A0A918VQA2_9HYPH</name>
<protein>
    <submittedName>
        <fullName evidence="6">LacI family transcriptional regulator</fullName>
    </submittedName>
</protein>
<dbReference type="Proteomes" id="UP000646579">
    <property type="component" value="Unassembled WGS sequence"/>
</dbReference>
<keyword evidence="7" id="KW-1185">Reference proteome</keyword>
<evidence type="ECO:0000256" key="2">
    <source>
        <dbReference type="ARBA" id="ARBA00023015"/>
    </source>
</evidence>
<dbReference type="CDD" id="cd06288">
    <property type="entry name" value="PBP1_sucrose_transcription_regulator"/>
    <property type="match status" value="1"/>
</dbReference>
<dbReference type="InterPro" id="IPR000843">
    <property type="entry name" value="HTH_LacI"/>
</dbReference>
<dbReference type="Gene3D" id="3.40.50.2300">
    <property type="match status" value="2"/>
</dbReference>
<accession>A0A918VQA2</accession>
<dbReference type="RefSeq" id="WP_189423825.1">
    <property type="nucleotide sequence ID" value="NZ_BMZE01000001.1"/>
</dbReference>
<evidence type="ECO:0000256" key="4">
    <source>
        <dbReference type="ARBA" id="ARBA00023163"/>
    </source>
</evidence>
<evidence type="ECO:0000313" key="6">
    <source>
        <dbReference type="EMBL" id="GHA16275.1"/>
    </source>
</evidence>
<dbReference type="PANTHER" id="PTHR30146:SF148">
    <property type="entry name" value="HTH-TYPE TRANSCRIPTIONAL REPRESSOR PURR-RELATED"/>
    <property type="match status" value="1"/>
</dbReference>
<dbReference type="EMBL" id="BMZE01000001">
    <property type="protein sequence ID" value="GHA16275.1"/>
    <property type="molecule type" value="Genomic_DNA"/>
</dbReference>
<dbReference type="PROSITE" id="PS50932">
    <property type="entry name" value="HTH_LACI_2"/>
    <property type="match status" value="1"/>
</dbReference>
<comment type="caution">
    <text evidence="6">The sequence shown here is derived from an EMBL/GenBank/DDBJ whole genome shotgun (WGS) entry which is preliminary data.</text>
</comment>
<dbReference type="InterPro" id="IPR010982">
    <property type="entry name" value="Lambda_DNA-bd_dom_sf"/>
</dbReference>
<dbReference type="SMART" id="SM00354">
    <property type="entry name" value="HTH_LACI"/>
    <property type="match status" value="1"/>
</dbReference>
<dbReference type="PROSITE" id="PS00356">
    <property type="entry name" value="HTH_LACI_1"/>
    <property type="match status" value="1"/>
</dbReference>
<reference evidence="6" key="1">
    <citation type="journal article" date="2014" name="Int. J. Syst. Evol. Microbiol.">
        <title>Complete genome sequence of Corynebacterium casei LMG S-19264T (=DSM 44701T), isolated from a smear-ripened cheese.</title>
        <authorList>
            <consortium name="US DOE Joint Genome Institute (JGI-PGF)"/>
            <person name="Walter F."/>
            <person name="Albersmeier A."/>
            <person name="Kalinowski J."/>
            <person name="Ruckert C."/>
        </authorList>
    </citation>
    <scope>NUCLEOTIDE SEQUENCE</scope>
    <source>
        <strain evidence="6">KCTC 32437</strain>
    </source>
</reference>
<keyword evidence="2" id="KW-0805">Transcription regulation</keyword>
<dbReference type="PANTHER" id="PTHR30146">
    <property type="entry name" value="LACI-RELATED TRANSCRIPTIONAL REPRESSOR"/>
    <property type="match status" value="1"/>
</dbReference>
<dbReference type="GO" id="GO:0003700">
    <property type="term" value="F:DNA-binding transcription factor activity"/>
    <property type="evidence" value="ECO:0007669"/>
    <property type="project" value="TreeGrafter"/>
</dbReference>
<gene>
    <name evidence="6" type="ORF">GCM10007989_09140</name>
</gene>
<feature type="domain" description="HTH lacI-type" evidence="5">
    <location>
        <begin position="5"/>
        <end position="58"/>
    </location>
</feature>
<evidence type="ECO:0000313" key="7">
    <source>
        <dbReference type="Proteomes" id="UP000646579"/>
    </source>
</evidence>
<reference evidence="6" key="2">
    <citation type="submission" date="2020-09" db="EMBL/GenBank/DDBJ databases">
        <authorList>
            <person name="Sun Q."/>
            <person name="Kim S."/>
        </authorList>
    </citation>
    <scope>NUCLEOTIDE SEQUENCE</scope>
    <source>
        <strain evidence="6">KCTC 32437</strain>
    </source>
</reference>
<dbReference type="CDD" id="cd01392">
    <property type="entry name" value="HTH_LacI"/>
    <property type="match status" value="1"/>
</dbReference>
<dbReference type="InterPro" id="IPR028082">
    <property type="entry name" value="Peripla_BP_I"/>
</dbReference>
<evidence type="ECO:0000256" key="1">
    <source>
        <dbReference type="ARBA" id="ARBA00022491"/>
    </source>
</evidence>
<dbReference type="Gene3D" id="1.10.260.40">
    <property type="entry name" value="lambda repressor-like DNA-binding domains"/>
    <property type="match status" value="1"/>
</dbReference>
<sequence>MSKRVRMLDIARTAGVSQTTVSLVLNRVPNVRIAEDTRQRVFDAARELGYAPGPSLAEPTTSSLRRFGVLINEISAAYPIDLIEGLQTLADDQGVQLIIQVTGGLADREAAALETLRVLGVEGIIYASTFTAIVEPTTALSALPHVLLNCRRADGVGTAIVPAERAGGFLATRHLIERGCKRIATITGDPWQEATRARLHGYRHALRRAGLSVPEHFVRTGDWSHHSGDDSASQLFALSDSPDGIFCHNDKIARGAIAAARRLGVAIPEDVAIVGYDDREFAADLEPSLTSVTLPHAEMAERAMTVLLKGKAGLDRPLRRVHGRLIERASSSRQGAR</sequence>
<organism evidence="6 7">
    <name type="scientific">Devosia pacifica</name>
    <dbReference type="NCBI Taxonomy" id="1335967"/>
    <lineage>
        <taxon>Bacteria</taxon>
        <taxon>Pseudomonadati</taxon>
        <taxon>Pseudomonadota</taxon>
        <taxon>Alphaproteobacteria</taxon>
        <taxon>Hyphomicrobiales</taxon>
        <taxon>Devosiaceae</taxon>
        <taxon>Devosia</taxon>
    </lineage>
</organism>
<proteinExistence type="predicted"/>
<dbReference type="SUPFAM" id="SSF53822">
    <property type="entry name" value="Periplasmic binding protein-like I"/>
    <property type="match status" value="1"/>
</dbReference>
<dbReference type="Pfam" id="PF13377">
    <property type="entry name" value="Peripla_BP_3"/>
    <property type="match status" value="1"/>
</dbReference>
<dbReference type="GO" id="GO:0000976">
    <property type="term" value="F:transcription cis-regulatory region binding"/>
    <property type="evidence" value="ECO:0007669"/>
    <property type="project" value="TreeGrafter"/>
</dbReference>
<dbReference type="AlphaFoldDB" id="A0A918VQA2"/>
<dbReference type="SUPFAM" id="SSF47413">
    <property type="entry name" value="lambda repressor-like DNA-binding domains"/>
    <property type="match status" value="1"/>
</dbReference>
<keyword evidence="3" id="KW-0238">DNA-binding</keyword>
<dbReference type="Pfam" id="PF00356">
    <property type="entry name" value="LacI"/>
    <property type="match status" value="1"/>
</dbReference>